<dbReference type="RefSeq" id="WP_203380510.1">
    <property type="nucleotide sequence ID" value="NZ_JAENHP010000015.1"/>
</dbReference>
<dbReference type="InterPro" id="IPR000719">
    <property type="entry name" value="Prot_kinase_dom"/>
</dbReference>
<protein>
    <recommendedName>
        <fullName evidence="1">Protein kinase domain-containing protein</fullName>
    </recommendedName>
</protein>
<dbReference type="Gene3D" id="1.10.510.10">
    <property type="entry name" value="Transferase(Phosphotransferase) domain 1"/>
    <property type="match status" value="1"/>
</dbReference>
<name>A0ABS2AMT9_9ACTN</name>
<dbReference type="Proteomes" id="UP000632138">
    <property type="component" value="Unassembled WGS sequence"/>
</dbReference>
<reference evidence="2 3" key="1">
    <citation type="submission" date="2021-01" db="EMBL/GenBank/DDBJ databases">
        <title>Actinoplanes sp. nov. LDG1-06 isolated from lichen.</title>
        <authorList>
            <person name="Saeng-In P."/>
            <person name="Phongsopitanun W."/>
            <person name="Kanchanasin P."/>
            <person name="Yuki M."/>
            <person name="Kudo T."/>
            <person name="Ohkuma M."/>
            <person name="Tanasupawat S."/>
        </authorList>
    </citation>
    <scope>NUCLEOTIDE SEQUENCE [LARGE SCALE GENOMIC DNA]</scope>
    <source>
        <strain evidence="2 3">LDG1-06</strain>
    </source>
</reference>
<feature type="domain" description="Protein kinase" evidence="1">
    <location>
        <begin position="1"/>
        <end position="133"/>
    </location>
</feature>
<proteinExistence type="predicted"/>
<sequence length="133" mass="13643">MTAVSYAPTQSALSGRTLAAAIREDGPLPVAQVRTIAVQLLELLEAAHLSGVVHGNIHPGTVLLSDDGQASLLHASGHGITDPSRSGDLISLGATLFAASSGRPGPLRPLIEGLLAPDPAHRWNIARARAALI</sequence>
<dbReference type="EMBL" id="JAENHP010000015">
    <property type="protein sequence ID" value="MBM2620524.1"/>
    <property type="molecule type" value="Genomic_DNA"/>
</dbReference>
<evidence type="ECO:0000313" key="3">
    <source>
        <dbReference type="Proteomes" id="UP000632138"/>
    </source>
</evidence>
<dbReference type="InterPro" id="IPR011009">
    <property type="entry name" value="Kinase-like_dom_sf"/>
</dbReference>
<evidence type="ECO:0000313" key="2">
    <source>
        <dbReference type="EMBL" id="MBM2620524.1"/>
    </source>
</evidence>
<accession>A0ABS2AMT9</accession>
<organism evidence="2 3">
    <name type="scientific">Paractinoplanes ovalisporus</name>
    <dbReference type="NCBI Taxonomy" id="2810368"/>
    <lineage>
        <taxon>Bacteria</taxon>
        <taxon>Bacillati</taxon>
        <taxon>Actinomycetota</taxon>
        <taxon>Actinomycetes</taxon>
        <taxon>Micromonosporales</taxon>
        <taxon>Micromonosporaceae</taxon>
        <taxon>Paractinoplanes</taxon>
    </lineage>
</organism>
<gene>
    <name evidence="2" type="ORF">JIG36_33990</name>
</gene>
<evidence type="ECO:0000259" key="1">
    <source>
        <dbReference type="PROSITE" id="PS50011"/>
    </source>
</evidence>
<comment type="caution">
    <text evidence="2">The sequence shown here is derived from an EMBL/GenBank/DDBJ whole genome shotgun (WGS) entry which is preliminary data.</text>
</comment>
<keyword evidence="3" id="KW-1185">Reference proteome</keyword>
<dbReference type="SUPFAM" id="SSF56112">
    <property type="entry name" value="Protein kinase-like (PK-like)"/>
    <property type="match status" value="1"/>
</dbReference>
<dbReference type="PROSITE" id="PS50011">
    <property type="entry name" value="PROTEIN_KINASE_DOM"/>
    <property type="match status" value="1"/>
</dbReference>